<dbReference type="InterPro" id="IPR036282">
    <property type="entry name" value="Glutathione-S-Trfase_C_sf"/>
</dbReference>
<dbReference type="SFLD" id="SFLDS00019">
    <property type="entry name" value="Glutathione_Transferase_(cytos"/>
    <property type="match status" value="1"/>
</dbReference>
<dbReference type="OrthoDB" id="2309723at2759"/>
<dbReference type="FunFam" id="3.40.30.10:FF:000034">
    <property type="entry name" value="glutathione S-transferase 1"/>
    <property type="match status" value="1"/>
</dbReference>
<dbReference type="GO" id="GO:0006749">
    <property type="term" value="P:glutathione metabolic process"/>
    <property type="evidence" value="ECO:0007669"/>
    <property type="project" value="TreeGrafter"/>
</dbReference>
<dbReference type="EMBL" id="GAKP01019213">
    <property type="protein sequence ID" value="JAC39739.1"/>
    <property type="molecule type" value="Transcribed_RNA"/>
</dbReference>
<dbReference type="InterPro" id="IPR004046">
    <property type="entry name" value="GST_C"/>
</dbReference>
<dbReference type="SUPFAM" id="SSF47616">
    <property type="entry name" value="GST C-terminal domain-like"/>
    <property type="match status" value="1"/>
</dbReference>
<name>A0A034VB72_BACDO</name>
<evidence type="ECO:0000256" key="1">
    <source>
        <dbReference type="ARBA" id="ARBA00011738"/>
    </source>
</evidence>
<dbReference type="FunFam" id="1.20.1050.10:FF:000007">
    <property type="entry name" value="Glutathione S-transferase 1-1"/>
    <property type="match status" value="1"/>
</dbReference>
<dbReference type="RefSeq" id="XP_011208409.2">
    <property type="nucleotide sequence ID" value="XM_011210107.4"/>
</dbReference>
<sequence length="221" mass="25149">MGKLVLYGVEPSPPVRAVKMTLAALGLQYEYKLVKLLEGEHKTAEFMRKNPQHTVPLLEDDGQYLWDSHAIMAYLVRRYAKDDTLYPKDFIQRAIVDQRLHFETGVLFQGCLRNIALPLFYGNAIEVPRAKIDAIYEAYDFLEVFLADQPYLCGQTITLADFSNISTVTSFAGLAPIDAAKYPKLKAWVARMSQIPNYNQSNGYGAQMLVDMFKEKIQRIV</sequence>
<dbReference type="InterPro" id="IPR040079">
    <property type="entry name" value="Glutathione_S-Trfase"/>
</dbReference>
<dbReference type="Gene3D" id="1.20.1050.10">
    <property type="match status" value="1"/>
</dbReference>
<evidence type="ECO:0000313" key="4">
    <source>
        <dbReference type="EMBL" id="JAC39739.1"/>
    </source>
</evidence>
<dbReference type="Pfam" id="PF13417">
    <property type="entry name" value="GST_N_3"/>
    <property type="match status" value="1"/>
</dbReference>
<dbReference type="InterPro" id="IPR004045">
    <property type="entry name" value="Glutathione_S-Trfase_N"/>
</dbReference>
<dbReference type="GO" id="GO:0004364">
    <property type="term" value="F:glutathione transferase activity"/>
    <property type="evidence" value="ECO:0007669"/>
    <property type="project" value="TreeGrafter"/>
</dbReference>
<organism evidence="4">
    <name type="scientific">Bactrocera dorsalis</name>
    <name type="common">Oriental fruit fly</name>
    <name type="synonym">Dacus dorsalis</name>
    <dbReference type="NCBI Taxonomy" id="27457"/>
    <lineage>
        <taxon>Eukaryota</taxon>
        <taxon>Metazoa</taxon>
        <taxon>Ecdysozoa</taxon>
        <taxon>Arthropoda</taxon>
        <taxon>Hexapoda</taxon>
        <taxon>Insecta</taxon>
        <taxon>Pterygota</taxon>
        <taxon>Neoptera</taxon>
        <taxon>Endopterygota</taxon>
        <taxon>Diptera</taxon>
        <taxon>Brachycera</taxon>
        <taxon>Muscomorpha</taxon>
        <taxon>Tephritoidea</taxon>
        <taxon>Tephritidae</taxon>
        <taxon>Bactrocera</taxon>
        <taxon>Bactrocera</taxon>
    </lineage>
</organism>
<dbReference type="SUPFAM" id="SSF52833">
    <property type="entry name" value="Thioredoxin-like"/>
    <property type="match status" value="1"/>
</dbReference>
<dbReference type="AlphaFoldDB" id="A0A034VB72"/>
<protein>
    <submittedName>
        <fullName evidence="4">Glutathione S-transferase 1</fullName>
    </submittedName>
</protein>
<keyword evidence="4" id="KW-0808">Transferase</keyword>
<dbReference type="PROSITE" id="PS50404">
    <property type="entry name" value="GST_NTER"/>
    <property type="match status" value="1"/>
</dbReference>
<dbReference type="GeneID" id="105229681"/>
<evidence type="ECO:0000259" key="2">
    <source>
        <dbReference type="PROSITE" id="PS50404"/>
    </source>
</evidence>
<dbReference type="SFLD" id="SFLDG00358">
    <property type="entry name" value="Main_(cytGST)"/>
    <property type="match status" value="1"/>
</dbReference>
<dbReference type="InterPro" id="IPR010987">
    <property type="entry name" value="Glutathione-S-Trfase_C-like"/>
</dbReference>
<dbReference type="PROSITE" id="PS50405">
    <property type="entry name" value="GST_CTER"/>
    <property type="match status" value="1"/>
</dbReference>
<dbReference type="Gene3D" id="3.40.30.10">
    <property type="entry name" value="Glutaredoxin"/>
    <property type="match status" value="1"/>
</dbReference>
<dbReference type="Pfam" id="PF00043">
    <property type="entry name" value="GST_C"/>
    <property type="match status" value="1"/>
</dbReference>
<proteinExistence type="predicted"/>
<feature type="domain" description="GST N-terminal" evidence="2">
    <location>
        <begin position="2"/>
        <end position="83"/>
    </location>
</feature>
<dbReference type="PANTHER" id="PTHR43969:SF4">
    <property type="entry name" value="FI01423P-RELATED"/>
    <property type="match status" value="1"/>
</dbReference>
<dbReference type="KEGG" id="bdr:105229681"/>
<dbReference type="InterPro" id="IPR036249">
    <property type="entry name" value="Thioredoxin-like_sf"/>
</dbReference>
<dbReference type="SFLD" id="SFLDG01153">
    <property type="entry name" value="Main.4:_Theta-like"/>
    <property type="match status" value="1"/>
</dbReference>
<gene>
    <name evidence="4" type="primary">GSTT1</name>
</gene>
<dbReference type="PANTHER" id="PTHR43969">
    <property type="entry name" value="GLUTATHIONE S TRANSFERASE D10, ISOFORM A-RELATED"/>
    <property type="match status" value="1"/>
</dbReference>
<dbReference type="CDD" id="cd03177">
    <property type="entry name" value="GST_C_Delta_Epsilon"/>
    <property type="match status" value="1"/>
</dbReference>
<reference evidence="4" key="1">
    <citation type="journal article" date="2014" name="BMC Genomics">
        <title>Characterizing the developmental transcriptome of the oriental fruit fly, Bactrocera dorsalis (Diptera: Tephritidae) through comparative genomic analysis with Drosophila melanogaster utilizing modENCODE datasets.</title>
        <authorList>
            <person name="Geib S.M."/>
            <person name="Calla B."/>
            <person name="Hall B."/>
            <person name="Hou S."/>
            <person name="Manoukis N.C."/>
        </authorList>
    </citation>
    <scope>NUCLEOTIDE SEQUENCE</scope>
    <source>
        <strain evidence="4">Punador</strain>
    </source>
</reference>
<evidence type="ECO:0000259" key="3">
    <source>
        <dbReference type="PROSITE" id="PS50405"/>
    </source>
</evidence>
<comment type="subunit">
    <text evidence="1">Homodimer.</text>
</comment>
<accession>A0A034VB72</accession>
<feature type="domain" description="GST C-terminal" evidence="3">
    <location>
        <begin position="89"/>
        <end position="220"/>
    </location>
</feature>
<dbReference type="CDD" id="cd03045">
    <property type="entry name" value="GST_N_Delta_Epsilon"/>
    <property type="match status" value="1"/>
</dbReference>